<dbReference type="EMBL" id="CP018632">
    <property type="protein sequence ID" value="ASJ74122.1"/>
    <property type="molecule type" value="Genomic_DNA"/>
</dbReference>
<proteinExistence type="inferred from homology"/>
<evidence type="ECO:0000256" key="2">
    <source>
        <dbReference type="ARBA" id="ARBA00024327"/>
    </source>
</evidence>
<dbReference type="InterPro" id="IPR014729">
    <property type="entry name" value="Rossmann-like_a/b/a_fold"/>
</dbReference>
<evidence type="ECO:0000256" key="1">
    <source>
        <dbReference type="ARBA" id="ARBA00009732"/>
    </source>
</evidence>
<dbReference type="Gene3D" id="3.40.50.620">
    <property type="entry name" value="HUPs"/>
    <property type="match status" value="1"/>
</dbReference>
<dbReference type="PANTHER" id="PTHR46509">
    <property type="entry name" value="PHOSPHOADENOSINE PHOSPHOSULFATE REDUCTASE"/>
    <property type="match status" value="1"/>
</dbReference>
<dbReference type="Proteomes" id="UP000250079">
    <property type="component" value="Chromosome"/>
</dbReference>
<protein>
    <submittedName>
        <fullName evidence="4">Phosphoadenosine phosphosulfate reductase</fullName>
        <ecNumber evidence="4">1.8.4.8</ecNumber>
    </submittedName>
</protein>
<feature type="domain" description="Phosphoadenosine phosphosulphate reductase" evidence="3">
    <location>
        <begin position="32"/>
        <end position="180"/>
    </location>
</feature>
<dbReference type="RefSeq" id="WP_088919205.1">
    <property type="nucleotide sequence ID" value="NZ_CP018632.1"/>
</dbReference>
<comment type="pathway">
    <text evidence="2">Sulfur metabolism; hydrogen sulfide biosynthesis; sulfite from sulfate.</text>
</comment>
<reference evidence="4 5" key="1">
    <citation type="submission" date="2016-12" db="EMBL/GenBank/DDBJ databases">
        <authorList>
            <person name="Song W.-J."/>
            <person name="Kurnit D.M."/>
        </authorList>
    </citation>
    <scope>NUCLEOTIDE SEQUENCE [LARGE SCALE GENOMIC DNA]</scope>
    <source>
        <strain evidence="4 5">IMCC3135</strain>
    </source>
</reference>
<dbReference type="InterPro" id="IPR002500">
    <property type="entry name" value="PAPS_reduct_dom"/>
</dbReference>
<dbReference type="OrthoDB" id="9794018at2"/>
<keyword evidence="4" id="KW-0560">Oxidoreductase</keyword>
<comment type="similarity">
    <text evidence="1">Belongs to the PAPS reductase family. CysH subfamily.</text>
</comment>
<evidence type="ECO:0000259" key="3">
    <source>
        <dbReference type="Pfam" id="PF01507"/>
    </source>
</evidence>
<name>A0A2Z2NRP3_9GAMM</name>
<dbReference type="GO" id="GO:0004604">
    <property type="term" value="F:phosphoadenylyl-sulfate reductase (thioredoxin) activity"/>
    <property type="evidence" value="ECO:0007669"/>
    <property type="project" value="UniProtKB-EC"/>
</dbReference>
<gene>
    <name evidence="4" type="primary">cysH</name>
    <name evidence="4" type="ORF">IMCC3135_20220</name>
</gene>
<dbReference type="SUPFAM" id="SSF52402">
    <property type="entry name" value="Adenine nucleotide alpha hydrolases-like"/>
    <property type="match status" value="1"/>
</dbReference>
<dbReference type="GO" id="GO:0019379">
    <property type="term" value="P:sulfate assimilation, phosphoadenylyl sulfate reduction by phosphoadenylyl-sulfate reductase (thioredoxin)"/>
    <property type="evidence" value="ECO:0007669"/>
    <property type="project" value="TreeGrafter"/>
</dbReference>
<keyword evidence="5" id="KW-1185">Reference proteome</keyword>
<sequence length="205" mass="23169">MASDDTVELNYRHQLAVARHAIQSTLAISCKPIVSTKFSEESAIFLHLVSQVQPGIAVIWVDTGYNTRATQSFASEITERLDINLHTFEPLDHTIIMPPALDDPEHAAFSREVKVEPFQRALKTLRADAWLSSIRRYQSTHRKSQPMFQTLSDGMLKTSPLLDWTAETMTRYRLENQLPLGAPCFDPTKGEAFRECGLHLDRSTA</sequence>
<accession>A0A2Z2NRP3</accession>
<evidence type="ECO:0000313" key="5">
    <source>
        <dbReference type="Proteomes" id="UP000250079"/>
    </source>
</evidence>
<dbReference type="GO" id="GO:0005737">
    <property type="term" value="C:cytoplasm"/>
    <property type="evidence" value="ECO:0007669"/>
    <property type="project" value="TreeGrafter"/>
</dbReference>
<dbReference type="AlphaFoldDB" id="A0A2Z2NRP3"/>
<dbReference type="KEGG" id="gai:IMCC3135_20220"/>
<dbReference type="PANTHER" id="PTHR46509:SF1">
    <property type="entry name" value="PHOSPHOADENOSINE PHOSPHOSULFATE REDUCTASE"/>
    <property type="match status" value="1"/>
</dbReference>
<organism evidence="4 5">
    <name type="scientific">Granulosicoccus antarcticus IMCC3135</name>
    <dbReference type="NCBI Taxonomy" id="1192854"/>
    <lineage>
        <taxon>Bacteria</taxon>
        <taxon>Pseudomonadati</taxon>
        <taxon>Pseudomonadota</taxon>
        <taxon>Gammaproteobacteria</taxon>
        <taxon>Chromatiales</taxon>
        <taxon>Granulosicoccaceae</taxon>
        <taxon>Granulosicoccus</taxon>
    </lineage>
</organism>
<dbReference type="EC" id="1.8.4.8" evidence="4"/>
<dbReference type="Pfam" id="PF01507">
    <property type="entry name" value="PAPS_reduct"/>
    <property type="match status" value="1"/>
</dbReference>
<evidence type="ECO:0000313" key="4">
    <source>
        <dbReference type="EMBL" id="ASJ74122.1"/>
    </source>
</evidence>